<gene>
    <name evidence="2" type="ordered locus">A2cp1_2146</name>
</gene>
<proteinExistence type="predicted"/>
<accession>B8J980</accession>
<dbReference type="PROSITE" id="PS51257">
    <property type="entry name" value="PROKAR_LIPOPROTEIN"/>
    <property type="match status" value="1"/>
</dbReference>
<dbReference type="KEGG" id="acp:A2cp1_2146"/>
<organism evidence="2 3">
    <name type="scientific">Anaeromyxobacter dehalogenans (strain ATCC BAA-258 / DSM 21875 / 2CP-1)</name>
    <dbReference type="NCBI Taxonomy" id="455488"/>
    <lineage>
        <taxon>Bacteria</taxon>
        <taxon>Pseudomonadati</taxon>
        <taxon>Myxococcota</taxon>
        <taxon>Myxococcia</taxon>
        <taxon>Myxococcales</taxon>
        <taxon>Cystobacterineae</taxon>
        <taxon>Anaeromyxobacteraceae</taxon>
        <taxon>Anaeromyxobacter</taxon>
    </lineage>
</organism>
<feature type="signal peptide" evidence="1">
    <location>
        <begin position="1"/>
        <end position="22"/>
    </location>
</feature>
<protein>
    <recommendedName>
        <fullName evidence="4">Lipoprotein</fullName>
    </recommendedName>
</protein>
<reference evidence="2" key="1">
    <citation type="submission" date="2009-01" db="EMBL/GenBank/DDBJ databases">
        <title>Complete sequence of Anaeromyxobacter dehalogenans 2CP-1.</title>
        <authorList>
            <consortium name="US DOE Joint Genome Institute"/>
            <person name="Lucas S."/>
            <person name="Copeland A."/>
            <person name="Lapidus A."/>
            <person name="Glavina del Rio T."/>
            <person name="Dalin E."/>
            <person name="Tice H."/>
            <person name="Bruce D."/>
            <person name="Goodwin L."/>
            <person name="Pitluck S."/>
            <person name="Saunders E."/>
            <person name="Brettin T."/>
            <person name="Detter J.C."/>
            <person name="Han C."/>
            <person name="Larimer F."/>
            <person name="Land M."/>
            <person name="Hauser L."/>
            <person name="Kyrpides N."/>
            <person name="Ovchinnikova G."/>
            <person name="Beliaev A.S."/>
            <person name="Richardson P."/>
        </authorList>
    </citation>
    <scope>NUCLEOTIDE SEQUENCE</scope>
    <source>
        <strain evidence="2">2CP-1</strain>
    </source>
</reference>
<evidence type="ECO:0000313" key="2">
    <source>
        <dbReference type="EMBL" id="ACL65486.1"/>
    </source>
</evidence>
<feature type="chain" id="PRO_5002875217" description="Lipoprotein" evidence="1">
    <location>
        <begin position="23"/>
        <end position="120"/>
    </location>
</feature>
<name>B8J980_ANAD2</name>
<dbReference type="EMBL" id="CP001359">
    <property type="protein sequence ID" value="ACL65486.1"/>
    <property type="molecule type" value="Genomic_DNA"/>
</dbReference>
<evidence type="ECO:0000313" key="3">
    <source>
        <dbReference type="Proteomes" id="UP000007089"/>
    </source>
</evidence>
<dbReference type="Proteomes" id="UP000007089">
    <property type="component" value="Chromosome"/>
</dbReference>
<evidence type="ECO:0008006" key="4">
    <source>
        <dbReference type="Google" id="ProtNLM"/>
    </source>
</evidence>
<dbReference type="RefSeq" id="WP_012633337.1">
    <property type="nucleotide sequence ID" value="NC_011891.1"/>
</dbReference>
<dbReference type="AlphaFoldDB" id="B8J980"/>
<sequence>MPRLRALAVATVVAVTSSGCIALGSSMGLDMDSSIGSKPYMGESFNALSEPEQDGFRRCRPQTYRAMCGTDENQVFASLCVKERGEEYAGLEDARARKLWLLKQGCPLSMVDPAAALGER</sequence>
<keyword evidence="1" id="KW-0732">Signal</keyword>
<evidence type="ECO:0000256" key="1">
    <source>
        <dbReference type="SAM" id="SignalP"/>
    </source>
</evidence>
<keyword evidence="3" id="KW-1185">Reference proteome</keyword>
<dbReference type="HOGENOM" id="CLU_2044792_0_0_7"/>